<keyword evidence="2" id="KW-1185">Reference proteome</keyword>
<name>A0A1M4YLF4_9BACT</name>
<gene>
    <name evidence="1" type="ORF">SAMN05444362_103203</name>
</gene>
<dbReference type="AlphaFoldDB" id="A0A1M4YLF4"/>
<evidence type="ECO:0000313" key="2">
    <source>
        <dbReference type="Proteomes" id="UP000184480"/>
    </source>
</evidence>
<accession>A0A1M4YLF4</accession>
<dbReference type="Proteomes" id="UP000184480">
    <property type="component" value="Unassembled WGS sequence"/>
</dbReference>
<evidence type="ECO:0000313" key="1">
    <source>
        <dbReference type="EMBL" id="SHF06372.1"/>
    </source>
</evidence>
<organism evidence="1 2">
    <name type="scientific">Dysgonomonas macrotermitis</name>
    <dbReference type="NCBI Taxonomy" id="1346286"/>
    <lineage>
        <taxon>Bacteria</taxon>
        <taxon>Pseudomonadati</taxon>
        <taxon>Bacteroidota</taxon>
        <taxon>Bacteroidia</taxon>
        <taxon>Bacteroidales</taxon>
        <taxon>Dysgonomonadaceae</taxon>
        <taxon>Dysgonomonas</taxon>
    </lineage>
</organism>
<protein>
    <submittedName>
        <fullName evidence="1">Uncharacterized protein</fullName>
    </submittedName>
</protein>
<proteinExistence type="predicted"/>
<dbReference type="STRING" id="1346286.SAMN05444362_103203"/>
<dbReference type="EMBL" id="FQUC01000003">
    <property type="protein sequence ID" value="SHF06372.1"/>
    <property type="molecule type" value="Genomic_DNA"/>
</dbReference>
<sequence>MQKGNQVKDLDRPATVSNCFDKKHCKSENLQNNINTSDSFRGIKLKIENFTSSLLSGSNRCNFISTEC</sequence>
<reference evidence="2" key="1">
    <citation type="submission" date="2016-11" db="EMBL/GenBank/DDBJ databases">
        <authorList>
            <person name="Varghese N."/>
            <person name="Submissions S."/>
        </authorList>
    </citation>
    <scope>NUCLEOTIDE SEQUENCE [LARGE SCALE GENOMIC DNA]</scope>
    <source>
        <strain evidence="2">DSM 27370</strain>
    </source>
</reference>